<evidence type="ECO:0000256" key="6">
    <source>
        <dbReference type="ARBA" id="ARBA00023136"/>
    </source>
</evidence>
<evidence type="ECO:0000256" key="4">
    <source>
        <dbReference type="ARBA" id="ARBA00022840"/>
    </source>
</evidence>
<dbReference type="InterPro" id="IPR011527">
    <property type="entry name" value="ABC1_TM_dom"/>
</dbReference>
<keyword evidence="2 7" id="KW-0812">Transmembrane</keyword>
<comment type="caution">
    <text evidence="10">The sequence shown here is derived from an EMBL/GenBank/DDBJ whole genome shotgun (WGS) entry which is preliminary data.</text>
</comment>
<comment type="subcellular location">
    <subcellularLocation>
        <location evidence="1">Cell membrane</location>
        <topology evidence="1">Multi-pass membrane protein</topology>
    </subcellularLocation>
</comment>
<dbReference type="PANTHER" id="PTHR24221">
    <property type="entry name" value="ATP-BINDING CASSETTE SUB-FAMILY B"/>
    <property type="match status" value="1"/>
</dbReference>
<dbReference type="InterPro" id="IPR027417">
    <property type="entry name" value="P-loop_NTPase"/>
</dbReference>
<feature type="transmembrane region" description="Helical" evidence="7">
    <location>
        <begin position="136"/>
        <end position="153"/>
    </location>
</feature>
<dbReference type="FunFam" id="3.40.50.300:FF:001542">
    <property type="entry name" value="Thiol reductant ABC exporter subunit CydD"/>
    <property type="match status" value="1"/>
</dbReference>
<keyword evidence="3" id="KW-0547">Nucleotide-binding</keyword>
<dbReference type="PANTHER" id="PTHR24221:SF614">
    <property type="entry name" value="GLUTATHIONE_L-CYSTEINE TRANSPORT SYSTEM ATP-BINDING_PERMEASE PROTEIN CYDC"/>
    <property type="match status" value="1"/>
</dbReference>
<dbReference type="GO" id="GO:0005524">
    <property type="term" value="F:ATP binding"/>
    <property type="evidence" value="ECO:0007669"/>
    <property type="project" value="UniProtKB-KW"/>
</dbReference>
<dbReference type="FunFam" id="1.20.1560.10:FF:000088">
    <property type="entry name" value="Thiol reductant ABC exporter subunit CydD"/>
    <property type="match status" value="1"/>
</dbReference>
<evidence type="ECO:0000256" key="3">
    <source>
        <dbReference type="ARBA" id="ARBA00022741"/>
    </source>
</evidence>
<dbReference type="Gene3D" id="3.40.50.300">
    <property type="entry name" value="P-loop containing nucleotide triphosphate hydrolases"/>
    <property type="match status" value="1"/>
</dbReference>
<dbReference type="PROSITE" id="PS50929">
    <property type="entry name" value="ABC_TM1F"/>
    <property type="match status" value="1"/>
</dbReference>
<dbReference type="GO" id="GO:0016887">
    <property type="term" value="F:ATP hydrolysis activity"/>
    <property type="evidence" value="ECO:0007669"/>
    <property type="project" value="InterPro"/>
</dbReference>
<keyword evidence="5 7" id="KW-1133">Transmembrane helix</keyword>
<dbReference type="RefSeq" id="WP_063224205.1">
    <property type="nucleotide sequence ID" value="NZ_JAEHBS010000020.1"/>
</dbReference>
<proteinExistence type="predicted"/>
<sequence length="574" mass="64541">MKRKRGLPSYPGSRVLYVVLTIISVLEAISIIAQTVFLARAITFLFQGETVQSVLNETVYFGITFAVRHMLVRISQVLVERFAEKTGSLLRKQLIEAYFTLGPRYVQTAGTGHLVTLSIEGIEKFKTYIELTIPKMIRSSIVPGLIVLYVFTLDIESGVILVVTIPIVIIFMILLGLAAQKMADSQYETYRVLSNHFVDTLKGLETLKYLGKSKQHEGKIEKVSKRYRKATMRTLRVAFLSSFALDFFTSLSIAFVAVGLGIRLIDGTTVLLPALTILILAPEYFLPIKQVGANYHATLDGQLAMEQIEEILQQQKEIETKESNVDIIWNSTSNLKLQDIKVKIDESEKAILEGINFTWEGSGTIGVIGESGAGKSTLIDVLAGFLTPSGGKMIVNGVEIDGATREDWQKNIAYIPQQPYIFPLSLKDNICFYETNITDEEVERVINEVGLRSLVTSLPNGMYERIGEGGRMLSGGQEQRVAMARALLSKKPIILLDEPTAHLDIETEFEIKQSMLRLFEGKLVFLATHRLHWMKQMDHILILNKGEMIESGIYEELLKNEALHFQRKERDRDE</sequence>
<dbReference type="GO" id="GO:0034040">
    <property type="term" value="F:ATPase-coupled lipid transmembrane transporter activity"/>
    <property type="evidence" value="ECO:0007669"/>
    <property type="project" value="TreeGrafter"/>
</dbReference>
<evidence type="ECO:0000313" key="11">
    <source>
        <dbReference type="Proteomes" id="UP000076501"/>
    </source>
</evidence>
<dbReference type="PROSITE" id="PS50893">
    <property type="entry name" value="ABC_TRANSPORTER_2"/>
    <property type="match status" value="1"/>
</dbReference>
<accession>A0A164CV75</accession>
<feature type="transmembrane region" description="Helical" evidence="7">
    <location>
        <begin position="15"/>
        <end position="39"/>
    </location>
</feature>
<protein>
    <submittedName>
        <fullName evidence="10">Transport ATP-binding protein CydC</fullName>
    </submittedName>
</protein>
<gene>
    <name evidence="10" type="ORF">B4082_4404</name>
</gene>
<dbReference type="PATRIC" id="fig|1396.539.peg.3866"/>
<dbReference type="CDD" id="cd18584">
    <property type="entry name" value="ABC_6TM_AarD_CydD"/>
    <property type="match status" value="1"/>
</dbReference>
<evidence type="ECO:0000259" key="9">
    <source>
        <dbReference type="PROSITE" id="PS50929"/>
    </source>
</evidence>
<dbReference type="InterPro" id="IPR014216">
    <property type="entry name" value="ABC_transptr_CydD"/>
</dbReference>
<dbReference type="Proteomes" id="UP000076501">
    <property type="component" value="Unassembled WGS sequence"/>
</dbReference>
<dbReference type="AlphaFoldDB" id="A0A164CV75"/>
<name>A0A164CV75_BACCE</name>
<dbReference type="EMBL" id="LJKA01000065">
    <property type="protein sequence ID" value="KZD29486.1"/>
    <property type="molecule type" value="Genomic_DNA"/>
</dbReference>
<dbReference type="SMART" id="SM00382">
    <property type="entry name" value="AAA"/>
    <property type="match status" value="1"/>
</dbReference>
<feature type="domain" description="ABC transmembrane type-1" evidence="9">
    <location>
        <begin position="18"/>
        <end position="300"/>
    </location>
</feature>
<dbReference type="GO" id="GO:0042883">
    <property type="term" value="P:cysteine transport"/>
    <property type="evidence" value="ECO:0007669"/>
    <property type="project" value="InterPro"/>
</dbReference>
<dbReference type="GO" id="GO:0005886">
    <property type="term" value="C:plasma membrane"/>
    <property type="evidence" value="ECO:0007669"/>
    <property type="project" value="UniProtKB-SubCell"/>
</dbReference>
<dbReference type="GO" id="GO:0140359">
    <property type="term" value="F:ABC-type transporter activity"/>
    <property type="evidence" value="ECO:0007669"/>
    <property type="project" value="InterPro"/>
</dbReference>
<reference evidence="10 11" key="1">
    <citation type="submission" date="2015-09" db="EMBL/GenBank/DDBJ databases">
        <title>Bacillus cereus food isolates.</title>
        <authorList>
            <person name="Boekhorst J."/>
        </authorList>
    </citation>
    <scope>NUCLEOTIDE SEQUENCE [LARGE SCALE GENOMIC DNA]</scope>
    <source>
        <strain evidence="10 11">B4082</strain>
    </source>
</reference>
<feature type="domain" description="ABC transporter" evidence="8">
    <location>
        <begin position="335"/>
        <end position="570"/>
    </location>
</feature>
<dbReference type="CDD" id="cd03228">
    <property type="entry name" value="ABCC_MRP_Like"/>
    <property type="match status" value="1"/>
</dbReference>
<dbReference type="Gene3D" id="1.20.1560.10">
    <property type="entry name" value="ABC transporter type 1, transmembrane domain"/>
    <property type="match status" value="1"/>
</dbReference>
<feature type="transmembrane region" description="Helical" evidence="7">
    <location>
        <begin position="235"/>
        <end position="262"/>
    </location>
</feature>
<keyword evidence="6 7" id="KW-0472">Membrane</keyword>
<evidence type="ECO:0000256" key="1">
    <source>
        <dbReference type="ARBA" id="ARBA00004651"/>
    </source>
</evidence>
<dbReference type="InterPro" id="IPR036640">
    <property type="entry name" value="ABC1_TM_sf"/>
</dbReference>
<dbReference type="Pfam" id="PF00664">
    <property type="entry name" value="ABC_membrane"/>
    <property type="match status" value="1"/>
</dbReference>
<evidence type="ECO:0000259" key="8">
    <source>
        <dbReference type="PROSITE" id="PS50893"/>
    </source>
</evidence>
<dbReference type="NCBIfam" id="TIGR02857">
    <property type="entry name" value="CydD"/>
    <property type="match status" value="1"/>
</dbReference>
<organism evidence="10 11">
    <name type="scientific">Bacillus cereus</name>
    <dbReference type="NCBI Taxonomy" id="1396"/>
    <lineage>
        <taxon>Bacteria</taxon>
        <taxon>Bacillati</taxon>
        <taxon>Bacillota</taxon>
        <taxon>Bacilli</taxon>
        <taxon>Bacillales</taxon>
        <taxon>Bacillaceae</taxon>
        <taxon>Bacillus</taxon>
        <taxon>Bacillus cereus group</taxon>
    </lineage>
</organism>
<evidence type="ECO:0000256" key="2">
    <source>
        <dbReference type="ARBA" id="ARBA00022692"/>
    </source>
</evidence>
<evidence type="ECO:0000313" key="10">
    <source>
        <dbReference type="EMBL" id="KZD29486.1"/>
    </source>
</evidence>
<dbReference type="InterPro" id="IPR039421">
    <property type="entry name" value="Type_1_exporter"/>
</dbReference>
<evidence type="ECO:0000256" key="7">
    <source>
        <dbReference type="SAM" id="Phobius"/>
    </source>
</evidence>
<feature type="transmembrane region" description="Helical" evidence="7">
    <location>
        <begin position="159"/>
        <end position="179"/>
    </location>
</feature>
<dbReference type="SUPFAM" id="SSF90123">
    <property type="entry name" value="ABC transporter transmembrane region"/>
    <property type="match status" value="1"/>
</dbReference>
<dbReference type="InterPro" id="IPR003439">
    <property type="entry name" value="ABC_transporter-like_ATP-bd"/>
</dbReference>
<keyword evidence="4 10" id="KW-0067">ATP-binding</keyword>
<evidence type="ECO:0000256" key="5">
    <source>
        <dbReference type="ARBA" id="ARBA00022989"/>
    </source>
</evidence>
<dbReference type="SUPFAM" id="SSF52540">
    <property type="entry name" value="P-loop containing nucleoside triphosphate hydrolases"/>
    <property type="match status" value="1"/>
</dbReference>
<dbReference type="Pfam" id="PF00005">
    <property type="entry name" value="ABC_tran"/>
    <property type="match status" value="1"/>
</dbReference>
<dbReference type="InterPro" id="IPR003593">
    <property type="entry name" value="AAA+_ATPase"/>
</dbReference>